<feature type="domain" description="Dystroglycan-type cadherin-like" evidence="3">
    <location>
        <begin position="757"/>
        <end position="855"/>
    </location>
</feature>
<evidence type="ECO:0000313" key="5">
    <source>
        <dbReference type="Proteomes" id="UP001146793"/>
    </source>
</evidence>
<keyword evidence="2" id="KW-0472">Membrane</keyword>
<feature type="compositionally biased region" description="Low complexity" evidence="1">
    <location>
        <begin position="871"/>
        <end position="880"/>
    </location>
</feature>
<sequence length="976" mass="108604">MLLFCRMGMLRIYMNVFEGETSKSHIRVDDGCDNCKHPRIEVNSKDEIFVVYADDNSVNTYLRKCLYTSCGEAQETVSSTSSTENSVDITIDSNDIVVVSWVEVDNSEKRLYLRTYDSDLNEATPKTLIPPTQGYHHYLPEMCTLTNNNIVIVWELQNAISTSEVQIDYAIWNHASNAFVVNSNITSESLISWQPSVSCYNLENKFVVSWTHQIDTDNWDVKYKIFSGVDGASESDEGIANYGTTKTSDSQVVVRGNDGFTVVYTDFSQQDPNYFDVRVRDFDSEGNVAIYDKTTSGILNGEPSGDQTKPMAYYQKESGYLSFTFQTTDSHDGNQDCGVRGSLYLEDTSGGIAYDDDGFAQMDLALPQNGTFEFNGTFTHSEVTETVYYNAAQEDGSELPPWITFPDDADVATFEYDTSGVCQTETSLRIKIVASDQCNNKNSTVFQVAIVNSQPQINKTISGLTINNTEAFSWSFAQGTFYDEDENQQLTYSSTLNGAASLPDWIHFEQNSTSREFHSNESTGLPPTECDVEYLIDLTASDGCLDSGALQFTITNFNRPPALVGDLEDQAYNHSTEFMYSFGDKVFDDPEGEELDLKAMRKDGARLPNWLNFFPTDFLFNGTTPEDSCKFSKAILITASDRCNKTASGEFLFTANGVPIAKNNDLQNQTIQSTQAHSYQFPEDDFTGINLTYTARDPDDNELPSWIHFDPGMRTFHFDAHHCSQSIQIVVTARDDCNESIQSSFFFQSSDSPPSLAIALADQEFESQSDFEYVFAPDTFEDPENGTLTYEAALESGDDLPGWLEFDPATRKFSGNANAMNETFQITVTAHDDCGQNAPATGTFKLTIYTENSNNDSDNDDDDDDDDDNDGNGNNSDNKNENNLVIIYGSVFGSIGFVALCLVLFFAFRKKKSNKRPKSKVSINEVFESNNSSENGVPLSDVKSSEKPNDDNSSSQTSSMTSSNTIQFQSTSSDIN</sequence>
<feature type="compositionally biased region" description="Acidic residues" evidence="1">
    <location>
        <begin position="857"/>
        <end position="870"/>
    </location>
</feature>
<protein>
    <recommendedName>
        <fullName evidence="3">Dystroglycan-type cadherin-like domain-containing protein</fullName>
    </recommendedName>
</protein>
<dbReference type="Pfam" id="PF05345">
    <property type="entry name" value="He_PIG"/>
    <property type="match status" value="1"/>
</dbReference>
<dbReference type="Gene3D" id="2.60.40.10">
    <property type="entry name" value="Immunoglobulins"/>
    <property type="match status" value="4"/>
</dbReference>
<dbReference type="AlphaFoldDB" id="A0AAV8A7S4"/>
<dbReference type="InterPro" id="IPR006644">
    <property type="entry name" value="Cadg"/>
</dbReference>
<organism evidence="4 5">
    <name type="scientific">Anaeramoeba flamelloides</name>
    <dbReference type="NCBI Taxonomy" id="1746091"/>
    <lineage>
        <taxon>Eukaryota</taxon>
        <taxon>Metamonada</taxon>
        <taxon>Anaeramoebidae</taxon>
        <taxon>Anaeramoeba</taxon>
    </lineage>
</organism>
<feature type="domain" description="Dystroglycan-type cadherin-like" evidence="3">
    <location>
        <begin position="562"/>
        <end position="659"/>
    </location>
</feature>
<feature type="transmembrane region" description="Helical" evidence="2">
    <location>
        <begin position="885"/>
        <end position="908"/>
    </location>
</feature>
<dbReference type="EMBL" id="JANTQA010000015">
    <property type="protein sequence ID" value="KAJ3448787.1"/>
    <property type="molecule type" value="Genomic_DNA"/>
</dbReference>
<feature type="domain" description="Dystroglycan-type cadherin-like" evidence="3">
    <location>
        <begin position="359"/>
        <end position="455"/>
    </location>
</feature>
<dbReference type="GO" id="GO:0005509">
    <property type="term" value="F:calcium ion binding"/>
    <property type="evidence" value="ECO:0007669"/>
    <property type="project" value="InterPro"/>
</dbReference>
<accession>A0AAV8A7S4</accession>
<evidence type="ECO:0000259" key="3">
    <source>
        <dbReference type="SMART" id="SM00736"/>
    </source>
</evidence>
<evidence type="ECO:0000256" key="2">
    <source>
        <dbReference type="SAM" id="Phobius"/>
    </source>
</evidence>
<dbReference type="InterPro" id="IPR013783">
    <property type="entry name" value="Ig-like_fold"/>
</dbReference>
<dbReference type="SUPFAM" id="SSF49313">
    <property type="entry name" value="Cadherin-like"/>
    <property type="match status" value="5"/>
</dbReference>
<evidence type="ECO:0000313" key="4">
    <source>
        <dbReference type="EMBL" id="KAJ3448787.1"/>
    </source>
</evidence>
<reference evidence="4" key="1">
    <citation type="submission" date="2022-08" db="EMBL/GenBank/DDBJ databases">
        <title>Novel sulphate-reducing endosymbionts in the free-living metamonad Anaeramoeba.</title>
        <authorList>
            <person name="Jerlstrom-Hultqvist J."/>
            <person name="Cepicka I."/>
            <person name="Gallot-Lavallee L."/>
            <person name="Salas-Leiva D."/>
            <person name="Curtis B.A."/>
            <person name="Zahonova K."/>
            <person name="Pipaliya S."/>
            <person name="Dacks J."/>
            <person name="Roger A.J."/>
        </authorList>
    </citation>
    <scope>NUCLEOTIDE SEQUENCE</scope>
    <source>
        <strain evidence="4">Busselton2</strain>
    </source>
</reference>
<keyword evidence="2" id="KW-1133">Transmembrane helix</keyword>
<proteinExistence type="predicted"/>
<feature type="domain" description="Dystroglycan-type cadherin-like" evidence="3">
    <location>
        <begin position="456"/>
        <end position="561"/>
    </location>
</feature>
<feature type="region of interest" description="Disordered" evidence="1">
    <location>
        <begin position="927"/>
        <end position="976"/>
    </location>
</feature>
<name>A0AAV8A7S4_9EUKA</name>
<feature type="domain" description="Dystroglycan-type cadherin-like" evidence="3">
    <location>
        <begin position="661"/>
        <end position="756"/>
    </location>
</feature>
<dbReference type="Proteomes" id="UP001146793">
    <property type="component" value="Unassembled WGS sequence"/>
</dbReference>
<feature type="compositionally biased region" description="Low complexity" evidence="1">
    <location>
        <begin position="927"/>
        <end position="937"/>
    </location>
</feature>
<dbReference type="SMART" id="SM00736">
    <property type="entry name" value="CADG"/>
    <property type="match status" value="5"/>
</dbReference>
<dbReference type="InterPro" id="IPR015919">
    <property type="entry name" value="Cadherin-like_sf"/>
</dbReference>
<comment type="caution">
    <text evidence="4">The sequence shown here is derived from an EMBL/GenBank/DDBJ whole genome shotgun (WGS) entry which is preliminary data.</text>
</comment>
<dbReference type="GO" id="GO:0016020">
    <property type="term" value="C:membrane"/>
    <property type="evidence" value="ECO:0007669"/>
    <property type="project" value="InterPro"/>
</dbReference>
<feature type="region of interest" description="Disordered" evidence="1">
    <location>
        <begin position="851"/>
        <end position="880"/>
    </location>
</feature>
<evidence type="ECO:0000256" key="1">
    <source>
        <dbReference type="SAM" id="MobiDB-lite"/>
    </source>
</evidence>
<keyword evidence="2" id="KW-0812">Transmembrane</keyword>
<feature type="compositionally biased region" description="Polar residues" evidence="1">
    <location>
        <begin position="966"/>
        <end position="976"/>
    </location>
</feature>
<gene>
    <name evidence="4" type="ORF">M0812_01272</name>
</gene>
<feature type="compositionally biased region" description="Low complexity" evidence="1">
    <location>
        <begin position="951"/>
        <end position="965"/>
    </location>
</feature>